<evidence type="ECO:0000259" key="1">
    <source>
        <dbReference type="Pfam" id="PF00534"/>
    </source>
</evidence>
<dbReference type="InterPro" id="IPR050194">
    <property type="entry name" value="Glycosyltransferase_grp1"/>
</dbReference>
<organism evidence="3 4">
    <name type="scientific">Candidatus Methanodesulfokora washburnensis</name>
    <dbReference type="NCBI Taxonomy" id="2478471"/>
    <lineage>
        <taxon>Archaea</taxon>
        <taxon>Thermoproteota</taxon>
        <taxon>Candidatus Korarchaeia</taxon>
        <taxon>Candidatus Korarchaeia incertae sedis</taxon>
        <taxon>Candidatus Methanodesulfokora</taxon>
    </lineage>
</organism>
<feature type="domain" description="Glycosyltransferase subfamily 4-like N-terminal" evidence="2">
    <location>
        <begin position="21"/>
        <end position="192"/>
    </location>
</feature>
<reference evidence="3 4" key="1">
    <citation type="submission" date="2018-10" db="EMBL/GenBank/DDBJ databases">
        <title>Co-occurring genomic capacity for anaerobic methane metabolism and dissimilatory sulfite reduction discovered in the Korarchaeota.</title>
        <authorList>
            <person name="Mckay L.J."/>
            <person name="Dlakic M."/>
            <person name="Fields M.W."/>
            <person name="Delmont T.O."/>
            <person name="Eren A.M."/>
            <person name="Jay Z.J."/>
            <person name="Klingelsmith K.B."/>
            <person name="Rusch D.B."/>
            <person name="Inskeep W.P."/>
        </authorList>
    </citation>
    <scope>NUCLEOTIDE SEQUENCE [LARGE SCALE GENOMIC DNA]</scope>
    <source>
        <strain evidence="3 4">MDKW</strain>
    </source>
</reference>
<dbReference type="InterPro" id="IPR001296">
    <property type="entry name" value="Glyco_trans_1"/>
</dbReference>
<feature type="domain" description="Glycosyl transferase family 1" evidence="1">
    <location>
        <begin position="196"/>
        <end position="357"/>
    </location>
</feature>
<dbReference type="Gene3D" id="3.40.50.2000">
    <property type="entry name" value="Glycogen Phosphorylase B"/>
    <property type="match status" value="2"/>
</dbReference>
<dbReference type="GO" id="GO:0016757">
    <property type="term" value="F:glycosyltransferase activity"/>
    <property type="evidence" value="ECO:0007669"/>
    <property type="project" value="InterPro"/>
</dbReference>
<keyword evidence="3" id="KW-0808">Transferase</keyword>
<dbReference type="Pfam" id="PF13439">
    <property type="entry name" value="Glyco_transf_4"/>
    <property type="match status" value="1"/>
</dbReference>
<dbReference type="SUPFAM" id="SSF53756">
    <property type="entry name" value="UDP-Glycosyltransferase/glycogen phosphorylase"/>
    <property type="match status" value="1"/>
</dbReference>
<dbReference type="EMBL" id="RCOS01000128">
    <property type="protein sequence ID" value="RSN73149.1"/>
    <property type="molecule type" value="Genomic_DNA"/>
</dbReference>
<evidence type="ECO:0000313" key="3">
    <source>
        <dbReference type="EMBL" id="RSN73149.1"/>
    </source>
</evidence>
<sequence length="386" mass="44037">MIHEGLELRILFLPEYFLPHIGGGEIWCWNVARNLAKKHEITVLTYKHPEKRVSEIVDNVSIVRMGPFPIPGVQPYFTRAFVQIPFSLIHSMKRDFDVLLVSQTLPLLLGKVISLFKRRPVISIFHNVYGLEFSLKDKGFVKGMIRGFLEVLSLKLNYDAVITVSDGIKEKLMSWGIPENRIHVVYGGVDLTVFDKVEEKRSEIPIVLYVGRLVRLKRVDLLIRSFSKVVRDFPNAFLWIAGDGPERARLKRMAEQYNIPVRFLGWIDGEEKIRVMKRAWCLVLPSEKEGFSLVLPESMACRTPVVAIDSGGLSTIVKDGVNGFLVPPGSEDLIYERICRILSDEKLRDRMGEAGRKIVEEKFTWEKVAERVEKVLLSALQTFASG</sequence>
<evidence type="ECO:0000313" key="4">
    <source>
        <dbReference type="Proteomes" id="UP000277582"/>
    </source>
</evidence>
<dbReference type="PANTHER" id="PTHR45947">
    <property type="entry name" value="SULFOQUINOVOSYL TRANSFERASE SQD2"/>
    <property type="match status" value="1"/>
</dbReference>
<gene>
    <name evidence="3" type="ORF">D6D85_11245</name>
</gene>
<accession>A0A429GHJ7</accession>
<keyword evidence="4" id="KW-1185">Reference proteome</keyword>
<evidence type="ECO:0000259" key="2">
    <source>
        <dbReference type="Pfam" id="PF13439"/>
    </source>
</evidence>
<dbReference type="CDD" id="cd03801">
    <property type="entry name" value="GT4_PimA-like"/>
    <property type="match status" value="1"/>
</dbReference>
<protein>
    <submittedName>
        <fullName evidence="3">Glycosyltransferase family 1 protein</fullName>
    </submittedName>
</protein>
<dbReference type="PANTHER" id="PTHR45947:SF3">
    <property type="entry name" value="SULFOQUINOVOSYL TRANSFERASE SQD2"/>
    <property type="match status" value="1"/>
</dbReference>
<dbReference type="InterPro" id="IPR028098">
    <property type="entry name" value="Glyco_trans_4-like_N"/>
</dbReference>
<dbReference type="AlphaFoldDB" id="A0A429GHJ7"/>
<name>A0A429GHJ7_9CREN</name>
<comment type="caution">
    <text evidence="3">The sequence shown here is derived from an EMBL/GenBank/DDBJ whole genome shotgun (WGS) entry which is preliminary data.</text>
</comment>
<proteinExistence type="predicted"/>
<dbReference type="Proteomes" id="UP000277582">
    <property type="component" value="Unassembled WGS sequence"/>
</dbReference>
<dbReference type="Pfam" id="PF00534">
    <property type="entry name" value="Glycos_transf_1"/>
    <property type="match status" value="1"/>
</dbReference>